<evidence type="ECO:0000313" key="6">
    <source>
        <dbReference type="EMBL" id="CAE7364305.1"/>
    </source>
</evidence>
<name>A0A812QC93_9DINO</name>
<dbReference type="PROSITE" id="PS50088">
    <property type="entry name" value="ANK_REPEAT"/>
    <property type="match status" value="1"/>
</dbReference>
<evidence type="ECO:0000256" key="4">
    <source>
        <dbReference type="SAM" id="Coils"/>
    </source>
</evidence>
<dbReference type="GO" id="GO:0004842">
    <property type="term" value="F:ubiquitin-protein transferase activity"/>
    <property type="evidence" value="ECO:0007669"/>
    <property type="project" value="TreeGrafter"/>
</dbReference>
<dbReference type="OrthoDB" id="426293at2759"/>
<keyword evidence="1" id="KW-0677">Repeat</keyword>
<feature type="coiled-coil region" evidence="4">
    <location>
        <begin position="229"/>
        <end position="289"/>
    </location>
</feature>
<dbReference type="SUPFAM" id="SSF48403">
    <property type="entry name" value="Ankyrin repeat"/>
    <property type="match status" value="1"/>
</dbReference>
<comment type="caution">
    <text evidence="6">The sequence shown here is derived from an EMBL/GenBank/DDBJ whole genome shotgun (WGS) entry which is preliminary data.</text>
</comment>
<accession>A0A812QC93</accession>
<dbReference type="SMART" id="SM00248">
    <property type="entry name" value="ANK"/>
    <property type="match status" value="2"/>
</dbReference>
<gene>
    <name evidence="6" type="primary">IQANK1</name>
    <name evidence="6" type="ORF">SNAT2548_LOCUS19711</name>
</gene>
<dbReference type="Pfam" id="PF12796">
    <property type="entry name" value="Ank_2"/>
    <property type="match status" value="1"/>
</dbReference>
<evidence type="ECO:0000256" key="3">
    <source>
        <dbReference type="PROSITE-ProRule" id="PRU00023"/>
    </source>
</evidence>
<dbReference type="Proteomes" id="UP000604046">
    <property type="component" value="Unassembled WGS sequence"/>
</dbReference>
<evidence type="ECO:0000256" key="1">
    <source>
        <dbReference type="ARBA" id="ARBA00022737"/>
    </source>
</evidence>
<dbReference type="GO" id="GO:0085020">
    <property type="term" value="P:protein K6-linked ubiquitination"/>
    <property type="evidence" value="ECO:0007669"/>
    <property type="project" value="TreeGrafter"/>
</dbReference>
<feature type="coiled-coil region" evidence="4">
    <location>
        <begin position="323"/>
        <end position="350"/>
    </location>
</feature>
<keyword evidence="7" id="KW-1185">Reference proteome</keyword>
<dbReference type="InterPro" id="IPR002110">
    <property type="entry name" value="Ankyrin_rpt"/>
</dbReference>
<dbReference type="EMBL" id="CAJNDS010002188">
    <property type="protein sequence ID" value="CAE7364305.1"/>
    <property type="molecule type" value="Genomic_DNA"/>
</dbReference>
<reference evidence="6" key="1">
    <citation type="submission" date="2021-02" db="EMBL/GenBank/DDBJ databases">
        <authorList>
            <person name="Dougan E. K."/>
            <person name="Rhodes N."/>
            <person name="Thang M."/>
            <person name="Chan C."/>
        </authorList>
    </citation>
    <scope>NUCLEOTIDE SEQUENCE</scope>
</reference>
<feature type="region of interest" description="Disordered" evidence="5">
    <location>
        <begin position="770"/>
        <end position="789"/>
    </location>
</feature>
<evidence type="ECO:0000256" key="5">
    <source>
        <dbReference type="SAM" id="MobiDB-lite"/>
    </source>
</evidence>
<evidence type="ECO:0000313" key="7">
    <source>
        <dbReference type="Proteomes" id="UP000604046"/>
    </source>
</evidence>
<protein>
    <submittedName>
        <fullName evidence="6">IQANK1 protein</fullName>
    </submittedName>
</protein>
<dbReference type="Gene3D" id="1.25.40.20">
    <property type="entry name" value="Ankyrin repeat-containing domain"/>
    <property type="match status" value="1"/>
</dbReference>
<organism evidence="6 7">
    <name type="scientific">Symbiodinium natans</name>
    <dbReference type="NCBI Taxonomy" id="878477"/>
    <lineage>
        <taxon>Eukaryota</taxon>
        <taxon>Sar</taxon>
        <taxon>Alveolata</taxon>
        <taxon>Dinophyceae</taxon>
        <taxon>Suessiales</taxon>
        <taxon>Symbiodiniaceae</taxon>
        <taxon>Symbiodinium</taxon>
    </lineage>
</organism>
<keyword evidence="4" id="KW-0175">Coiled coil</keyword>
<keyword evidence="2 3" id="KW-0040">ANK repeat</keyword>
<dbReference type="AlphaFoldDB" id="A0A812QC93"/>
<evidence type="ECO:0000256" key="2">
    <source>
        <dbReference type="ARBA" id="ARBA00023043"/>
    </source>
</evidence>
<dbReference type="PANTHER" id="PTHR24171:SF8">
    <property type="entry name" value="BRCA1-ASSOCIATED RING DOMAIN PROTEIN 1"/>
    <property type="match status" value="1"/>
</dbReference>
<sequence>MGSAASALKDAELVTPEQLRAAVSSLSTEEHAKLSAAVAQLHALPTADAGATVVAAGENEDGADEALAAELVEQEKMFLKCLRKRAEREAKKKLEKEERKVAAKKLIDKAMEAAFDNELDDLLKLMDEGVEPESCDEHGTTLLSEACAGNAQDVAEMLIGEGCDPNSIGRYRRTPLWRAAYAGNHELIRQLLRSGGDPRECDEQGSRPIDVASNAESREYLVCWDPASTDRIKEDKRKAAKNAEKEEKAKFKRQQQELVDSLEESERRMQVSKSELARARKLLVDYRQQKVSFVEQGAQDKVAELEPLLESAEAQVKLFEGSVQEWEWKASRARLKMNDLEQAKKEKEAKAAGKLRGFKVQLNCSSSEELEGSLLPRLSQTLEVTEDFAWGDIDLVKGDALIKDGPFTHLKTSEFNKHFLQSYGKPSEVEADANQAEEGADKEEPFPLVLNFSRGFNRTVPIKAIADVLLKDVGGLRAEDGRWPFVIDPSGRTSTFIKYSGAAVFNIVELKDMEPLRLRRAFLNSLIHGGALLIDLGSFDTKIDVVADKFNDLEKGLFAKLLDRAVLYAYLLPRRFKSLIVKEIAQDYQISAFMDTALSKFVFGFVTSYRDPDLDFAKQSASSRRGANLDMSPVLPTGLPSAADATPANNMVFYGAAPAPSSCREAALAAAKQSLVAGHGIKKPSRVVRAKTLSRMDRISPEPSGASGDNDLVLQGHDPRRMLNNRDVRQAIPEVSPNAVDASPDVAPTALGAFLGWAPLLVSGQAASPFCPPETSEAPWEEEDWSASEAAGSEVDFDYRQYRYREVLARRAEAPESGVRRKVRRGNRSAANAEVVSDDDAVNAWPLHSDNQPETCVVAPCGRLLADENNLDVPCDEELQKVAGVLVQFYGLHHDAIRFKGAVPNVLFVSKSAWACRQRRDSQAEEPPVLWIRGGRVYDFHGDRGTVAEFEHDLLVRQVEDDAICRQRRQKQGLMPFPFAALPLKDKASEDDDAEAVVTRDVRDVRRRM</sequence>
<proteinExistence type="predicted"/>
<dbReference type="InterPro" id="IPR036770">
    <property type="entry name" value="Ankyrin_rpt-contain_sf"/>
</dbReference>
<feature type="coiled-coil region" evidence="4">
    <location>
        <begin position="69"/>
        <end position="104"/>
    </location>
</feature>
<feature type="repeat" description="ANK" evidence="3">
    <location>
        <begin position="171"/>
        <end position="203"/>
    </location>
</feature>
<feature type="region of interest" description="Disordered" evidence="5">
    <location>
        <begin position="698"/>
        <end position="717"/>
    </location>
</feature>
<dbReference type="PANTHER" id="PTHR24171">
    <property type="entry name" value="ANKYRIN REPEAT DOMAIN-CONTAINING PROTEIN 39-RELATED"/>
    <property type="match status" value="1"/>
</dbReference>